<dbReference type="PANTHER" id="PTHR46718:SF1">
    <property type="entry name" value="ASPARTATE-SEMIALDEHYDE DEHYDROGENASE"/>
    <property type="match status" value="1"/>
</dbReference>
<dbReference type="GO" id="GO:0046983">
    <property type="term" value="F:protein dimerization activity"/>
    <property type="evidence" value="ECO:0007669"/>
    <property type="project" value="InterPro"/>
</dbReference>
<dbReference type="AlphaFoldDB" id="F8FIC2"/>
<feature type="domain" description="Semialdehyde dehydrogenase NAD-binding" evidence="5">
    <location>
        <begin position="6"/>
        <end position="138"/>
    </location>
</feature>
<dbReference type="GO" id="GO:0050661">
    <property type="term" value="F:NADP binding"/>
    <property type="evidence" value="ECO:0007669"/>
    <property type="project" value="InterPro"/>
</dbReference>
<dbReference type="GO" id="GO:0009088">
    <property type="term" value="P:threonine biosynthetic process"/>
    <property type="evidence" value="ECO:0007669"/>
    <property type="project" value="UniProtKB-ARBA"/>
</dbReference>
<dbReference type="NCBIfam" id="TIGR00978">
    <property type="entry name" value="asd_EA"/>
    <property type="match status" value="1"/>
</dbReference>
<dbReference type="CDD" id="cd02315">
    <property type="entry name" value="ScASADH_like_N"/>
    <property type="match status" value="1"/>
</dbReference>
<dbReference type="NCBIfam" id="NF006416">
    <property type="entry name" value="PRK08664.1"/>
    <property type="match status" value="1"/>
</dbReference>
<name>F8FIC2_PAEMK</name>
<organism evidence="6 7">
    <name type="scientific">Paenibacillus mucilaginosus (strain KNP414)</name>
    <dbReference type="NCBI Taxonomy" id="1036673"/>
    <lineage>
        <taxon>Bacteria</taxon>
        <taxon>Bacillati</taxon>
        <taxon>Bacillota</taxon>
        <taxon>Bacilli</taxon>
        <taxon>Bacillales</taxon>
        <taxon>Paenibacillaceae</taxon>
        <taxon>Paenibacillus</taxon>
    </lineage>
</organism>
<dbReference type="HOGENOM" id="CLU_049966_1_0_9"/>
<dbReference type="SUPFAM" id="SSF55347">
    <property type="entry name" value="Glyceraldehyde-3-phosphate dehydrogenase-like, C-terminal domain"/>
    <property type="match status" value="1"/>
</dbReference>
<reference evidence="7" key="1">
    <citation type="submission" date="2011-06" db="EMBL/GenBank/DDBJ databases">
        <title>Complete genome sequence of Paenibacillus mucilaginosus KNP414.</title>
        <authorList>
            <person name="Wang J."/>
            <person name="Hu S."/>
            <person name="Hu X."/>
            <person name="Zhang B."/>
            <person name="Dong D."/>
            <person name="Zhang S."/>
            <person name="Zhao K."/>
            <person name="Wu D."/>
        </authorList>
    </citation>
    <scope>NUCLEOTIDE SEQUENCE [LARGE SCALE GENOMIC DNA]</scope>
    <source>
        <strain evidence="7">KNP414</strain>
    </source>
</reference>
<dbReference type="Pfam" id="PF02774">
    <property type="entry name" value="Semialdhyde_dhC"/>
    <property type="match status" value="1"/>
</dbReference>
<evidence type="ECO:0000256" key="1">
    <source>
        <dbReference type="ARBA" id="ARBA00010584"/>
    </source>
</evidence>
<dbReference type="InterPro" id="IPR005676">
    <property type="entry name" value="Asp_semi-ald_DH_pep-lack"/>
</dbReference>
<dbReference type="InterPro" id="IPR051823">
    <property type="entry name" value="ASADH-related"/>
</dbReference>
<dbReference type="Proteomes" id="UP000006620">
    <property type="component" value="Chromosome"/>
</dbReference>
<dbReference type="GO" id="GO:0004073">
    <property type="term" value="F:aspartate-semialdehyde dehydrogenase activity"/>
    <property type="evidence" value="ECO:0007669"/>
    <property type="project" value="TreeGrafter"/>
</dbReference>
<dbReference type="RefSeq" id="WP_013919809.1">
    <property type="nucleotide sequence ID" value="NC_015690.1"/>
</dbReference>
<dbReference type="EMBL" id="CP002869">
    <property type="protein sequence ID" value="AEI44665.1"/>
    <property type="molecule type" value="Genomic_DNA"/>
</dbReference>
<comment type="similarity">
    <text evidence="1">Belongs to the aspartate-semialdehyde dehydrogenase family.</text>
</comment>
<protein>
    <submittedName>
        <fullName evidence="6">Aspartate-semialdehyde dehydrogenase</fullName>
    </submittedName>
</protein>
<dbReference type="SMART" id="SM00859">
    <property type="entry name" value="Semialdhyde_dh"/>
    <property type="match status" value="1"/>
</dbReference>
<evidence type="ECO:0000313" key="7">
    <source>
        <dbReference type="Proteomes" id="UP000006620"/>
    </source>
</evidence>
<dbReference type="InterPro" id="IPR012280">
    <property type="entry name" value="Semialdhyde_DH_dimer_dom"/>
</dbReference>
<evidence type="ECO:0000313" key="6">
    <source>
        <dbReference type="EMBL" id="AEI44665.1"/>
    </source>
</evidence>
<dbReference type="InterPro" id="IPR036291">
    <property type="entry name" value="NAD(P)-bd_dom_sf"/>
</dbReference>
<dbReference type="InterPro" id="IPR000534">
    <property type="entry name" value="Semialdehyde_DH_NAD-bd"/>
</dbReference>
<evidence type="ECO:0000259" key="5">
    <source>
        <dbReference type="SMART" id="SM00859"/>
    </source>
</evidence>
<dbReference type="SUPFAM" id="SSF51735">
    <property type="entry name" value="NAD(P)-binding Rossmann-fold domains"/>
    <property type="match status" value="1"/>
</dbReference>
<dbReference type="CDD" id="cd18130">
    <property type="entry name" value="ASADH_C_arch_fung_like"/>
    <property type="match status" value="1"/>
</dbReference>
<dbReference type="KEGG" id="pms:KNP414_06141"/>
<dbReference type="Pfam" id="PF01118">
    <property type="entry name" value="Semialdhyde_dh"/>
    <property type="match status" value="1"/>
</dbReference>
<feature type="active site" description="Acyl-thioester intermediate" evidence="4">
    <location>
        <position position="158"/>
    </location>
</feature>
<keyword evidence="3" id="KW-0560">Oxidoreductase</keyword>
<proteinExistence type="inferred from homology"/>
<sequence length="361" mass="39478">MSAKLKVGIVGGTGMVGQRFMQLLDQHPWFEVTAIAASAGSAGKTYEESVQGRWKMDGPIPEEVKSIVVQDASKVEEVASGVDFIFCAVDMKKAEIQALEEAYAKTGTPVISNNSAHRWTPDIPMVIPEVNPGHIEIIEAQRKRLGTSTGFIAVKPNCSIQSYVPALNALLDYQPKVVVASTYQAISGAGKNFTDWPDMLDNVIPYIGGEEEKSEQEPLRIWGSIQGGEIVKASAPLITTQCIRVPVTDGHMATVFASFEKKPAKDEILDRWRTFKGRPQELGLPSAPEQFITYFEEDNRPQTKLDRDIYGGMGVSVGRLREDTVYDYKFVGLSHNTLRGAAGGAVLIAELLKAEGYIQAK</sequence>
<accession>F8FIC2</accession>
<dbReference type="PANTHER" id="PTHR46718">
    <property type="entry name" value="ASPARTATE-SEMIALDEHYDE DEHYDROGENASE"/>
    <property type="match status" value="1"/>
</dbReference>
<dbReference type="Gene3D" id="3.30.360.10">
    <property type="entry name" value="Dihydrodipicolinate Reductase, domain 2"/>
    <property type="match status" value="1"/>
</dbReference>
<gene>
    <name evidence="6" type="ordered locus">KNP414_06141</name>
</gene>
<reference evidence="6 7" key="2">
    <citation type="journal article" date="2013" name="Genome Announc.">
        <title>Genome Sequence of Growth-Improving Paenibacillus mucilaginosus Strain KNP414.</title>
        <authorList>
            <person name="Lu J.J."/>
            <person name="Wang J.F."/>
            <person name="Hu X.F."/>
        </authorList>
    </citation>
    <scope>NUCLEOTIDE SEQUENCE [LARGE SCALE GENOMIC DNA]</scope>
    <source>
        <strain evidence="6 7">KNP414</strain>
    </source>
</reference>
<feature type="active site" description="Proton acceptor" evidence="4">
    <location>
        <position position="251"/>
    </location>
</feature>
<dbReference type="PATRIC" id="fig|1036673.3.peg.5706"/>
<dbReference type="PIRSF" id="PIRSF000148">
    <property type="entry name" value="ASA_dh"/>
    <property type="match status" value="1"/>
</dbReference>
<evidence type="ECO:0000256" key="2">
    <source>
        <dbReference type="ARBA" id="ARBA00022857"/>
    </source>
</evidence>
<dbReference type="GO" id="GO:0009086">
    <property type="term" value="P:methionine biosynthetic process"/>
    <property type="evidence" value="ECO:0007669"/>
    <property type="project" value="TreeGrafter"/>
</dbReference>
<keyword evidence="2" id="KW-0521">NADP</keyword>
<dbReference type="Gene3D" id="3.40.50.720">
    <property type="entry name" value="NAD(P)-binding Rossmann-like Domain"/>
    <property type="match status" value="1"/>
</dbReference>
<evidence type="ECO:0000256" key="4">
    <source>
        <dbReference type="PIRSR" id="PIRSR000148-1"/>
    </source>
</evidence>
<dbReference type="GO" id="GO:0051287">
    <property type="term" value="F:NAD binding"/>
    <property type="evidence" value="ECO:0007669"/>
    <property type="project" value="InterPro"/>
</dbReference>
<evidence type="ECO:0000256" key="3">
    <source>
        <dbReference type="ARBA" id="ARBA00023002"/>
    </source>
</evidence>